<name>A0ABY6JAW5_9BACT</name>
<proteinExistence type="predicted"/>
<dbReference type="Pfam" id="PF02682">
    <property type="entry name" value="CT_C_D"/>
    <property type="match status" value="1"/>
</dbReference>
<feature type="domain" description="Carboxyltransferase" evidence="4">
    <location>
        <begin position="6"/>
        <end position="214"/>
    </location>
</feature>
<dbReference type="SUPFAM" id="SSF160467">
    <property type="entry name" value="PH0987 N-terminal domain-like"/>
    <property type="match status" value="1"/>
</dbReference>
<dbReference type="GO" id="GO:0017168">
    <property type="term" value="F:5-oxoprolinase (ATP-hydrolyzing) activity"/>
    <property type="evidence" value="ECO:0007669"/>
    <property type="project" value="UniProtKB-EC"/>
</dbReference>
<evidence type="ECO:0000313" key="6">
    <source>
        <dbReference type="Proteomes" id="UP001162741"/>
    </source>
</evidence>
<dbReference type="InterPro" id="IPR010016">
    <property type="entry name" value="PxpB"/>
</dbReference>
<dbReference type="InterPro" id="IPR029000">
    <property type="entry name" value="Cyclophilin-like_dom_sf"/>
</dbReference>
<reference evidence="5" key="1">
    <citation type="submission" date="2022-10" db="EMBL/GenBank/DDBJ databases">
        <title>Chitinophaga sp. nov., isolated from soil.</title>
        <authorList>
            <person name="Jeon C.O."/>
        </authorList>
    </citation>
    <scope>NUCLEOTIDE SEQUENCE</scope>
    <source>
        <strain evidence="5">R8</strain>
    </source>
</reference>
<organism evidence="5 6">
    <name type="scientific">Chitinophaga horti</name>
    <dbReference type="NCBI Taxonomy" id="2920382"/>
    <lineage>
        <taxon>Bacteria</taxon>
        <taxon>Pseudomonadati</taxon>
        <taxon>Bacteroidota</taxon>
        <taxon>Chitinophagia</taxon>
        <taxon>Chitinophagales</taxon>
        <taxon>Chitinophagaceae</taxon>
        <taxon>Chitinophaga</taxon>
    </lineage>
</organism>
<dbReference type="PANTHER" id="PTHR34698">
    <property type="entry name" value="5-OXOPROLINASE SUBUNIT B"/>
    <property type="match status" value="1"/>
</dbReference>
<keyword evidence="3" id="KW-0067">ATP-binding</keyword>
<dbReference type="RefSeq" id="WP_264283076.1">
    <property type="nucleotide sequence ID" value="NZ_CP107006.1"/>
</dbReference>
<dbReference type="EMBL" id="CP107006">
    <property type="protein sequence ID" value="UYQ95319.1"/>
    <property type="molecule type" value="Genomic_DNA"/>
</dbReference>
<evidence type="ECO:0000256" key="3">
    <source>
        <dbReference type="ARBA" id="ARBA00022840"/>
    </source>
</evidence>
<gene>
    <name evidence="5" type="primary">pxpB</name>
    <name evidence="5" type="ORF">MKQ68_09440</name>
</gene>
<evidence type="ECO:0000259" key="4">
    <source>
        <dbReference type="SMART" id="SM00796"/>
    </source>
</evidence>
<keyword evidence="1" id="KW-0547">Nucleotide-binding</keyword>
<protein>
    <submittedName>
        <fullName evidence="5">5-oxoprolinase subunit PxpB</fullName>
        <ecNumber evidence="5">3.5.2.9</ecNumber>
    </submittedName>
</protein>
<dbReference type="InterPro" id="IPR003833">
    <property type="entry name" value="CT_C_D"/>
</dbReference>
<dbReference type="SMART" id="SM00796">
    <property type="entry name" value="AHS1"/>
    <property type="match status" value="1"/>
</dbReference>
<accession>A0ABY6JAW5</accession>
<evidence type="ECO:0000256" key="1">
    <source>
        <dbReference type="ARBA" id="ARBA00022741"/>
    </source>
</evidence>
<dbReference type="Gene3D" id="2.40.100.10">
    <property type="entry name" value="Cyclophilin-like"/>
    <property type="match status" value="1"/>
</dbReference>
<dbReference type="EC" id="3.5.2.9" evidence="5"/>
<dbReference type="Gene3D" id="3.30.1360.40">
    <property type="match status" value="1"/>
</dbReference>
<dbReference type="NCBIfam" id="TIGR00370">
    <property type="entry name" value="5-oxoprolinase subunit PxpB"/>
    <property type="match status" value="1"/>
</dbReference>
<dbReference type="PANTHER" id="PTHR34698:SF2">
    <property type="entry name" value="5-OXOPROLINASE SUBUNIT B"/>
    <property type="match status" value="1"/>
</dbReference>
<dbReference type="SUPFAM" id="SSF50891">
    <property type="entry name" value="Cyclophilin-like"/>
    <property type="match status" value="1"/>
</dbReference>
<keyword evidence="2 5" id="KW-0378">Hydrolase</keyword>
<evidence type="ECO:0000256" key="2">
    <source>
        <dbReference type="ARBA" id="ARBA00022801"/>
    </source>
</evidence>
<sequence length="237" mass="26226">MQASSFDIIQQGENALLLNWSQQIDPVVNHQVMSAFRRITQLQLPWVRDLIPAYASLTVVYDALYIYAKINKDVADWVSLQVRDLLDDITATEVTAGRDISIPVCYDPSLGLDVEALAAQKNLSLEQLIALHTGRTYRVYMLGFLPGFPYMGTVDERLIAPRLSKPRPLVPAGSVGIAGAQTGVYPLASPGGWNIIGQTPLRMFDPERTPAAWCQPGDQVTFEPISIEQFHQLKSTS</sequence>
<evidence type="ECO:0000313" key="5">
    <source>
        <dbReference type="EMBL" id="UYQ95319.1"/>
    </source>
</evidence>
<keyword evidence="6" id="KW-1185">Reference proteome</keyword>
<dbReference type="Proteomes" id="UP001162741">
    <property type="component" value="Chromosome"/>
</dbReference>